<dbReference type="EMBL" id="CVLB01000001">
    <property type="protein sequence ID" value="CRF33860.1"/>
    <property type="molecule type" value="Genomic_DNA"/>
</dbReference>
<dbReference type="AlphaFoldDB" id="A0A0G4K7Y0"/>
<evidence type="ECO:0000313" key="3">
    <source>
        <dbReference type="Proteomes" id="UP000043763"/>
    </source>
</evidence>
<dbReference type="RefSeq" id="WP_048594907.1">
    <property type="nucleotide sequence ID" value="NZ_CVLB01000001.1"/>
</dbReference>
<dbReference type="PANTHER" id="PTHR43138:SF1">
    <property type="entry name" value="N-ACETYLTRANSFERASE ACA1"/>
    <property type="match status" value="1"/>
</dbReference>
<organism evidence="2 3">
    <name type="scientific">Brachyspira suanatina</name>
    <dbReference type="NCBI Taxonomy" id="381802"/>
    <lineage>
        <taxon>Bacteria</taxon>
        <taxon>Pseudomonadati</taxon>
        <taxon>Spirochaetota</taxon>
        <taxon>Spirochaetia</taxon>
        <taxon>Brachyspirales</taxon>
        <taxon>Brachyspiraceae</taxon>
        <taxon>Brachyspira</taxon>
    </lineage>
</organism>
<feature type="domain" description="N-acetyltransferase" evidence="1">
    <location>
        <begin position="6"/>
        <end position="157"/>
    </location>
</feature>
<dbReference type="PANTHER" id="PTHR43138">
    <property type="entry name" value="ACETYLTRANSFERASE, GNAT FAMILY"/>
    <property type="match status" value="1"/>
</dbReference>
<dbReference type="Pfam" id="PF00583">
    <property type="entry name" value="Acetyltransf_1"/>
    <property type="match status" value="1"/>
</dbReference>
<reference evidence="3" key="1">
    <citation type="submission" date="2015-04" db="EMBL/GenBank/DDBJ databases">
        <authorList>
            <person name="Mushtaq Mamoona"/>
        </authorList>
    </citation>
    <scope>NUCLEOTIDE SEQUENCE [LARGE SCALE GENOMIC DNA]</scope>
    <source>
        <strain evidence="3">AN4859/03</strain>
    </source>
</reference>
<evidence type="ECO:0000313" key="2">
    <source>
        <dbReference type="EMBL" id="CRF33860.1"/>
    </source>
</evidence>
<sequence length="160" mass="18468">MQIIKYDIKYIKEVLKIWNDIIEKGIYFPQIETLSNEEEAHKYFSSQDYTGIAIDNNKVFGVYILHPNNIVRCGHISNASYAVSKESRGKGIGEALVRDSMEQSKKLGYKILQFNAVVISNTNAHKLYEKIGFNKIGIVKKGYMNKNNEYEDIVLYYIDL</sequence>
<gene>
    <name evidence="2" type="ORF">BRSU_1719</name>
</gene>
<proteinExistence type="predicted"/>
<dbReference type="GO" id="GO:0016747">
    <property type="term" value="F:acyltransferase activity, transferring groups other than amino-acyl groups"/>
    <property type="evidence" value="ECO:0007669"/>
    <property type="project" value="InterPro"/>
</dbReference>
<keyword evidence="2" id="KW-0808">Transferase</keyword>
<dbReference type="InterPro" id="IPR000182">
    <property type="entry name" value="GNAT_dom"/>
</dbReference>
<dbReference type="InterPro" id="IPR016181">
    <property type="entry name" value="Acyl_CoA_acyltransferase"/>
</dbReference>
<dbReference type="PROSITE" id="PS51186">
    <property type="entry name" value="GNAT"/>
    <property type="match status" value="1"/>
</dbReference>
<evidence type="ECO:0000259" key="1">
    <source>
        <dbReference type="PROSITE" id="PS51186"/>
    </source>
</evidence>
<name>A0A0G4K7Y0_9SPIR</name>
<accession>A0A0G4K7Y0</accession>
<dbReference type="CDD" id="cd04301">
    <property type="entry name" value="NAT_SF"/>
    <property type="match status" value="1"/>
</dbReference>
<dbReference type="Gene3D" id="3.40.630.30">
    <property type="match status" value="1"/>
</dbReference>
<keyword evidence="3" id="KW-1185">Reference proteome</keyword>
<dbReference type="Proteomes" id="UP000043763">
    <property type="component" value="Unassembled WGS sequence"/>
</dbReference>
<dbReference type="SUPFAM" id="SSF55729">
    <property type="entry name" value="Acyl-CoA N-acyltransferases (Nat)"/>
    <property type="match status" value="1"/>
</dbReference>
<protein>
    <submittedName>
        <fullName evidence="2">N-acetyltransferase GCN5</fullName>
    </submittedName>
</protein>
<dbReference type="OrthoDB" id="9802340at2"/>
<dbReference type="InterPro" id="IPR052742">
    <property type="entry name" value="Mito_N-acetyltransferase"/>
</dbReference>